<organism evidence="1">
    <name type="scientific">viral metagenome</name>
    <dbReference type="NCBI Taxonomy" id="1070528"/>
    <lineage>
        <taxon>unclassified sequences</taxon>
        <taxon>metagenomes</taxon>
        <taxon>organismal metagenomes</taxon>
    </lineage>
</organism>
<accession>A0A6M3IQA3</accession>
<evidence type="ECO:0000313" key="1">
    <source>
        <dbReference type="EMBL" id="QJA59297.1"/>
    </source>
</evidence>
<dbReference type="EMBL" id="MT141364">
    <property type="protein sequence ID" value="QJA59297.1"/>
    <property type="molecule type" value="Genomic_DNA"/>
</dbReference>
<sequence>MKKNYKPTTKRRQKVQKTVWNFCNENGLDRFLTDEEPDREEKPTRKLKPIKEEDDAFLYEMSKYAKDEGYW</sequence>
<reference evidence="1" key="1">
    <citation type="submission" date="2020-03" db="EMBL/GenBank/DDBJ databases">
        <title>The deep terrestrial virosphere.</title>
        <authorList>
            <person name="Holmfeldt K."/>
            <person name="Nilsson E."/>
            <person name="Simone D."/>
            <person name="Lopez-Fernandez M."/>
            <person name="Wu X."/>
            <person name="de Brujin I."/>
            <person name="Lundin D."/>
            <person name="Andersson A."/>
            <person name="Bertilsson S."/>
            <person name="Dopson M."/>
        </authorList>
    </citation>
    <scope>NUCLEOTIDE SEQUENCE</scope>
    <source>
        <strain evidence="1">MM415B01315</strain>
    </source>
</reference>
<name>A0A6M3IQA3_9ZZZZ</name>
<gene>
    <name evidence="1" type="ORF">MM415B01315_0006</name>
</gene>
<proteinExistence type="predicted"/>
<protein>
    <submittedName>
        <fullName evidence="1">Uncharacterized protein</fullName>
    </submittedName>
</protein>
<dbReference type="AlphaFoldDB" id="A0A6M3IQA3"/>